<keyword evidence="5" id="KW-0472">Membrane</keyword>
<dbReference type="Gene3D" id="1.10.3210.10">
    <property type="entry name" value="Hypothetical protein af1432"/>
    <property type="match status" value="1"/>
</dbReference>
<evidence type="ECO:0000256" key="1">
    <source>
        <dbReference type="ARBA" id="ARBA00022722"/>
    </source>
</evidence>
<dbReference type="PANTHER" id="PTHR12826">
    <property type="entry name" value="RIBONUCLEASE Y"/>
    <property type="match status" value="1"/>
</dbReference>
<dbReference type="Pfam" id="PF12072">
    <property type="entry name" value="RNase_Y_N"/>
    <property type="match status" value="1"/>
</dbReference>
<feature type="domain" description="HD" evidence="8">
    <location>
        <begin position="325"/>
        <end position="417"/>
    </location>
</feature>
<dbReference type="GO" id="GO:0016787">
    <property type="term" value="F:hydrolase activity"/>
    <property type="evidence" value="ECO:0007669"/>
    <property type="project" value="UniProtKB-KW"/>
</dbReference>
<dbReference type="SUPFAM" id="SSF54791">
    <property type="entry name" value="Eukaryotic type KH-domain (KH-domain type I)"/>
    <property type="match status" value="1"/>
</dbReference>
<comment type="similarity">
    <text evidence="5">Belongs to the RNase Y family.</text>
</comment>
<dbReference type="EC" id="3.1.-.-" evidence="5 6"/>
<dbReference type="NCBIfam" id="TIGR03319">
    <property type="entry name" value="RNase_Y"/>
    <property type="match status" value="1"/>
</dbReference>
<dbReference type="HAMAP" id="MF_00335">
    <property type="entry name" value="RNase_Y"/>
    <property type="match status" value="1"/>
</dbReference>
<reference evidence="9 10" key="1">
    <citation type="journal article" date="2016" name="Nat. Commun.">
        <title>Thousands of microbial genomes shed light on interconnected biogeochemical processes in an aquifer system.</title>
        <authorList>
            <person name="Anantharaman K."/>
            <person name="Brown C.T."/>
            <person name="Hug L.A."/>
            <person name="Sharon I."/>
            <person name="Castelle C.J."/>
            <person name="Probst A.J."/>
            <person name="Thomas B.C."/>
            <person name="Singh A."/>
            <person name="Wilkins M.J."/>
            <person name="Karaoz U."/>
            <person name="Brodie E.L."/>
            <person name="Williams K.H."/>
            <person name="Hubbard S.S."/>
            <person name="Banfield J.F."/>
        </authorList>
    </citation>
    <scope>NUCLEOTIDE SEQUENCE [LARGE SCALE GENOMIC DNA]</scope>
</reference>
<dbReference type="Pfam" id="PF00013">
    <property type="entry name" value="KH_1"/>
    <property type="match status" value="1"/>
</dbReference>
<keyword evidence="3 5" id="KW-0378">Hydrolase</keyword>
<dbReference type="AlphaFoldDB" id="A0A1F7VFC8"/>
<dbReference type="PROSITE" id="PS50084">
    <property type="entry name" value="KH_TYPE_1"/>
    <property type="match status" value="1"/>
</dbReference>
<dbReference type="GO" id="GO:0003723">
    <property type="term" value="F:RNA binding"/>
    <property type="evidence" value="ECO:0007669"/>
    <property type="project" value="UniProtKB-UniRule"/>
</dbReference>
<evidence type="ECO:0000313" key="9">
    <source>
        <dbReference type="EMBL" id="OGL89240.1"/>
    </source>
</evidence>
<dbReference type="SMART" id="SM00322">
    <property type="entry name" value="KH"/>
    <property type="match status" value="1"/>
</dbReference>
<dbReference type="CDD" id="cd22431">
    <property type="entry name" value="KH-I_RNaseY"/>
    <property type="match status" value="1"/>
</dbReference>
<dbReference type="NCBIfam" id="TIGR00277">
    <property type="entry name" value="HDIG"/>
    <property type="match status" value="1"/>
</dbReference>
<evidence type="ECO:0000256" key="3">
    <source>
        <dbReference type="ARBA" id="ARBA00022801"/>
    </source>
</evidence>
<dbReference type="EMBL" id="MGES01000011">
    <property type="protein sequence ID" value="OGL89240.1"/>
    <property type="molecule type" value="Genomic_DNA"/>
</dbReference>
<dbReference type="PANTHER" id="PTHR12826:SF15">
    <property type="entry name" value="RIBONUCLEASE Y"/>
    <property type="match status" value="1"/>
</dbReference>
<dbReference type="GO" id="GO:0004521">
    <property type="term" value="F:RNA endonuclease activity"/>
    <property type="evidence" value="ECO:0007669"/>
    <property type="project" value="UniProtKB-UniRule"/>
</dbReference>
<feature type="transmembrane region" description="Helical" evidence="5">
    <location>
        <begin position="6"/>
        <end position="24"/>
    </location>
</feature>
<keyword evidence="1 5" id="KW-0540">Nuclease</keyword>
<sequence>MDTILPILVSGLIMGAGIGIGYIIRKYVAQARANSVETRAEALLTEAKNQQQELIMRAKEKAIAMLEDGKKEEETRRHEIRALQDRLEKREGLFDEKLIEFQEKQQRLQEKSTQLDTERARVEEIKTAQVTELERVAKLSRDEARELIMQRVKEELQEDLAVRVMKLERESSDIFEQKAKRILSDTIHRIASSHAAEVTTSIVQLPSEDMKGRIIGKEGRNIKTLERITGCDLIVDDTPEIITISSFSPIRRQVAKIALEKLIEDGRIQPARIEAFVEDAKKDLARDMKKTAEEALYELGITGLDPKLVMIIGRLKYRYSYGQNNIMHAKEVANLSALLAEELGVDRALARKAGFLHDIGKAIDHETEGGHPEIGYRILLKFGLPEEIAYCCIAHHEDKPKTLLGAIVKAADAISGGRPGARRDSYEQYITRLQDLENIATGFTGVEKAYAIQAGREVRVFVNPHNIDDYAAYTLAKDIARKIEQEMQYPGEIRVSVIRETRVIEYAK</sequence>
<name>A0A1F7VFC8_9BACT</name>
<keyword evidence="4 5" id="KW-0694">RNA-binding</keyword>
<dbReference type="InterPro" id="IPR022711">
    <property type="entry name" value="RNase_Y_N"/>
</dbReference>
<dbReference type="InterPro" id="IPR017705">
    <property type="entry name" value="Ribonuclease_Y"/>
</dbReference>
<comment type="function">
    <text evidence="5">Endoribonuclease that initiates mRNA decay.</text>
</comment>
<dbReference type="InterPro" id="IPR006674">
    <property type="entry name" value="HD_domain"/>
</dbReference>
<dbReference type="Proteomes" id="UP000176678">
    <property type="component" value="Unassembled WGS sequence"/>
</dbReference>
<protein>
    <recommendedName>
        <fullName evidence="5 6">Ribonuclease Y</fullName>
        <shortName evidence="5">RNase Y</shortName>
        <ecNumber evidence="5 6">3.1.-.-</ecNumber>
    </recommendedName>
</protein>
<dbReference type="InterPro" id="IPR004088">
    <property type="entry name" value="KH_dom_type_1"/>
</dbReference>
<dbReference type="CDD" id="cd00077">
    <property type="entry name" value="HDc"/>
    <property type="match status" value="1"/>
</dbReference>
<keyword evidence="2 5" id="KW-0255">Endonuclease</keyword>
<keyword evidence="5" id="KW-0812">Transmembrane</keyword>
<dbReference type="Gene3D" id="3.30.1370.10">
    <property type="entry name" value="K Homology domain, type 1"/>
    <property type="match status" value="1"/>
</dbReference>
<evidence type="ECO:0000256" key="2">
    <source>
        <dbReference type="ARBA" id="ARBA00022759"/>
    </source>
</evidence>
<evidence type="ECO:0000256" key="6">
    <source>
        <dbReference type="NCBIfam" id="TIGR03319"/>
    </source>
</evidence>
<dbReference type="InterPro" id="IPR006675">
    <property type="entry name" value="HDIG_dom"/>
</dbReference>
<dbReference type="PROSITE" id="PS51831">
    <property type="entry name" value="HD"/>
    <property type="match status" value="1"/>
</dbReference>
<comment type="caution">
    <text evidence="9">The sequence shown here is derived from an EMBL/GenBank/DDBJ whole genome shotgun (WGS) entry which is preliminary data.</text>
</comment>
<dbReference type="STRING" id="1802410.A3H75_02930"/>
<dbReference type="SUPFAM" id="SSF109604">
    <property type="entry name" value="HD-domain/PDEase-like"/>
    <property type="match status" value="1"/>
</dbReference>
<keyword evidence="5" id="KW-1133">Transmembrane helix</keyword>
<feature type="coiled-coil region" evidence="7">
    <location>
        <begin position="33"/>
        <end position="128"/>
    </location>
</feature>
<evidence type="ECO:0000256" key="5">
    <source>
        <dbReference type="HAMAP-Rule" id="MF_00335"/>
    </source>
</evidence>
<dbReference type="InterPro" id="IPR003607">
    <property type="entry name" value="HD/PDEase_dom"/>
</dbReference>
<dbReference type="GO" id="GO:0005886">
    <property type="term" value="C:plasma membrane"/>
    <property type="evidence" value="ECO:0007669"/>
    <property type="project" value="UniProtKB-SubCell"/>
</dbReference>
<gene>
    <name evidence="5" type="primary">rny</name>
    <name evidence="9" type="ORF">A3H75_02930</name>
</gene>
<evidence type="ECO:0000256" key="7">
    <source>
        <dbReference type="SAM" id="Coils"/>
    </source>
</evidence>
<keyword evidence="5" id="KW-1003">Cell membrane</keyword>
<proteinExistence type="inferred from homology"/>
<organism evidence="9 10">
    <name type="scientific">Candidatus Uhrbacteria bacterium RIFCSPLOWO2_02_FULL_51_9</name>
    <dbReference type="NCBI Taxonomy" id="1802410"/>
    <lineage>
        <taxon>Bacteria</taxon>
        <taxon>Candidatus Uhriibacteriota</taxon>
    </lineage>
</organism>
<dbReference type="SMART" id="SM00471">
    <property type="entry name" value="HDc"/>
    <property type="match status" value="1"/>
</dbReference>
<evidence type="ECO:0000256" key="4">
    <source>
        <dbReference type="ARBA" id="ARBA00022884"/>
    </source>
</evidence>
<keyword evidence="7" id="KW-0175">Coiled coil</keyword>
<dbReference type="Pfam" id="PF01966">
    <property type="entry name" value="HD"/>
    <property type="match status" value="1"/>
</dbReference>
<dbReference type="GO" id="GO:0006402">
    <property type="term" value="P:mRNA catabolic process"/>
    <property type="evidence" value="ECO:0007669"/>
    <property type="project" value="UniProtKB-UniRule"/>
</dbReference>
<comment type="subcellular location">
    <subcellularLocation>
        <location evidence="5">Cell membrane</location>
        <topology evidence="5">Single-pass membrane protein</topology>
    </subcellularLocation>
</comment>
<evidence type="ECO:0000313" key="10">
    <source>
        <dbReference type="Proteomes" id="UP000176678"/>
    </source>
</evidence>
<evidence type="ECO:0000259" key="8">
    <source>
        <dbReference type="PROSITE" id="PS51831"/>
    </source>
</evidence>
<dbReference type="InterPro" id="IPR036612">
    <property type="entry name" value="KH_dom_type_1_sf"/>
</dbReference>
<accession>A0A1F7VFC8</accession>
<dbReference type="InterPro" id="IPR004087">
    <property type="entry name" value="KH_dom"/>
</dbReference>